<dbReference type="AlphaFoldDB" id="A0A238WVK4"/>
<evidence type="ECO:0000313" key="3">
    <source>
        <dbReference type="EMBL" id="SNR50473.1"/>
    </source>
</evidence>
<keyword evidence="1" id="KW-0812">Transmembrane</keyword>
<dbReference type="SUPFAM" id="SSF48317">
    <property type="entry name" value="Acid phosphatase/Vanadium-dependent haloperoxidase"/>
    <property type="match status" value="1"/>
</dbReference>
<dbReference type="RefSeq" id="WP_089385042.1">
    <property type="nucleotide sequence ID" value="NZ_FZNQ01000010.1"/>
</dbReference>
<dbReference type="Pfam" id="PF01569">
    <property type="entry name" value="PAP2"/>
    <property type="match status" value="1"/>
</dbReference>
<keyword evidence="1" id="KW-0472">Membrane</keyword>
<gene>
    <name evidence="3" type="ORF">SAMN06264855_11096</name>
</gene>
<dbReference type="InterPro" id="IPR036938">
    <property type="entry name" value="PAP2/HPO_sf"/>
</dbReference>
<dbReference type="Gene3D" id="1.20.144.10">
    <property type="entry name" value="Phosphatidic acid phosphatase type 2/haloperoxidase"/>
    <property type="match status" value="1"/>
</dbReference>
<feature type="transmembrane region" description="Helical" evidence="1">
    <location>
        <begin position="56"/>
        <end position="78"/>
    </location>
</feature>
<dbReference type="PANTHER" id="PTHR14969">
    <property type="entry name" value="SPHINGOSINE-1-PHOSPHATE PHOSPHOHYDROLASE"/>
    <property type="match status" value="1"/>
</dbReference>
<dbReference type="SMART" id="SM00014">
    <property type="entry name" value="acidPPc"/>
    <property type="match status" value="1"/>
</dbReference>
<dbReference type="PANTHER" id="PTHR14969:SF13">
    <property type="entry name" value="AT30094P"/>
    <property type="match status" value="1"/>
</dbReference>
<feature type="transmembrane region" description="Helical" evidence="1">
    <location>
        <begin position="17"/>
        <end position="44"/>
    </location>
</feature>
<feature type="transmembrane region" description="Helical" evidence="1">
    <location>
        <begin position="218"/>
        <end position="238"/>
    </location>
</feature>
<evidence type="ECO:0000259" key="2">
    <source>
        <dbReference type="SMART" id="SM00014"/>
    </source>
</evidence>
<sequence length="323" mass="32817">MTRDVGEFAVVETLPDALIVLLAALTHLADPWFLFGLLAAFYWFGDDRLSASPRRSGATAIAFVTCAYAAVALGKAVFGFPRPPGADPAAVTAADIPNWLPSLLAVWFEGQLTSDGFGFPSGHATGAVVAYGSLALLADRLWSRRRRIALATFIAVVVAISRVAIEVHYLADVAAGGVLGIAVIGSGLWLAGASDRFRASWVGRIEPPWTVQTPPEPLPIFLLAAGVSLLAAGVAAGGGHSGEVVEASIGIGTGLGGALGWALVSGKEPTVPLGIAVPALLVTGGVWAATFGLDAGPILAVLATGVAVATVLALPSLATWVGE</sequence>
<feature type="transmembrane region" description="Helical" evidence="1">
    <location>
        <begin position="298"/>
        <end position="321"/>
    </location>
</feature>
<feature type="domain" description="Phosphatidic acid phosphatase type 2/haloperoxidase" evidence="2">
    <location>
        <begin position="56"/>
        <end position="188"/>
    </location>
</feature>
<dbReference type="InterPro" id="IPR000326">
    <property type="entry name" value="PAP2/HPO"/>
</dbReference>
<dbReference type="CDD" id="cd01610">
    <property type="entry name" value="PAP2_like"/>
    <property type="match status" value="1"/>
</dbReference>
<reference evidence="3 4" key="1">
    <citation type="submission" date="2017-06" db="EMBL/GenBank/DDBJ databases">
        <authorList>
            <person name="Kim H.J."/>
            <person name="Triplett B.A."/>
        </authorList>
    </citation>
    <scope>NUCLEOTIDE SEQUENCE [LARGE SCALE GENOMIC DNA]</scope>
    <source>
        <strain evidence="3 4">DSM 8800</strain>
    </source>
</reference>
<keyword evidence="1" id="KW-1133">Transmembrane helix</keyword>
<dbReference type="Proteomes" id="UP000198397">
    <property type="component" value="Unassembled WGS sequence"/>
</dbReference>
<evidence type="ECO:0000256" key="1">
    <source>
        <dbReference type="SAM" id="Phobius"/>
    </source>
</evidence>
<feature type="transmembrane region" description="Helical" evidence="1">
    <location>
        <begin position="177"/>
        <end position="197"/>
    </location>
</feature>
<accession>A0A238WVK4</accession>
<feature type="transmembrane region" description="Helical" evidence="1">
    <location>
        <begin position="150"/>
        <end position="171"/>
    </location>
</feature>
<feature type="transmembrane region" description="Helical" evidence="1">
    <location>
        <begin position="244"/>
        <end position="264"/>
    </location>
</feature>
<dbReference type="EMBL" id="FZNQ01000010">
    <property type="protein sequence ID" value="SNR50473.1"/>
    <property type="molecule type" value="Genomic_DNA"/>
</dbReference>
<keyword evidence="4" id="KW-1185">Reference proteome</keyword>
<protein>
    <submittedName>
        <fullName evidence="3">Membrane-associated phospholipid phosphatase</fullName>
    </submittedName>
</protein>
<dbReference type="OrthoDB" id="10182at2157"/>
<proteinExistence type="predicted"/>
<name>A0A238WVK4_HALVU</name>
<organism evidence="3 4">
    <name type="scientific">Halorubrum vacuolatum</name>
    <name type="common">Natronobacterium vacuolatum</name>
    <dbReference type="NCBI Taxonomy" id="63740"/>
    <lineage>
        <taxon>Archaea</taxon>
        <taxon>Methanobacteriati</taxon>
        <taxon>Methanobacteriota</taxon>
        <taxon>Stenosarchaea group</taxon>
        <taxon>Halobacteria</taxon>
        <taxon>Halobacteriales</taxon>
        <taxon>Haloferacaceae</taxon>
        <taxon>Halorubrum</taxon>
    </lineage>
</organism>
<feature type="transmembrane region" description="Helical" evidence="1">
    <location>
        <begin position="271"/>
        <end position="292"/>
    </location>
</feature>
<evidence type="ECO:0000313" key="4">
    <source>
        <dbReference type="Proteomes" id="UP000198397"/>
    </source>
</evidence>